<dbReference type="PANTHER" id="PTHR32308:SF0">
    <property type="entry name" value="HPCH_HPAI ALDOLASE_CITRATE LYASE DOMAIN-CONTAINING PROTEIN"/>
    <property type="match status" value="1"/>
</dbReference>
<dbReference type="InterPro" id="IPR015813">
    <property type="entry name" value="Pyrv/PenolPyrv_kinase-like_dom"/>
</dbReference>
<dbReference type="EMBL" id="JAQAGZ010000022">
    <property type="protein sequence ID" value="MCZ8516308.1"/>
    <property type="molecule type" value="Genomic_DNA"/>
</dbReference>
<dbReference type="Proteomes" id="UP001527882">
    <property type="component" value="Unassembled WGS sequence"/>
</dbReference>
<dbReference type="Gene3D" id="3.20.20.60">
    <property type="entry name" value="Phosphoenolpyruvate-binding domains"/>
    <property type="match status" value="1"/>
</dbReference>
<keyword evidence="3" id="KW-0460">Magnesium</keyword>
<keyword evidence="6" id="KW-1185">Reference proteome</keyword>
<dbReference type="GO" id="GO:0016829">
    <property type="term" value="F:lyase activity"/>
    <property type="evidence" value="ECO:0007669"/>
    <property type="project" value="UniProtKB-KW"/>
</dbReference>
<comment type="caution">
    <text evidence="5">The sequence shown here is derived from an EMBL/GenBank/DDBJ whole genome shotgun (WGS) entry which is preliminary data.</text>
</comment>
<name>A0ABT4QHG0_9BACL</name>
<evidence type="ECO:0000259" key="4">
    <source>
        <dbReference type="Pfam" id="PF03328"/>
    </source>
</evidence>
<sequence>MLAHSWLFVPGSNEKALAKSSGLPAHAIIYDLEDAVSVDEKEKARAAVKEMVRVSNKVTYVRVNSLGSPYAAHDIAAVTNVGLAGIVLPKAEDKESILFSEQLLQKWERERGLPDGSVEIVPLIESARGLYHAVDIAGASHRVKRLMFGAVDFSLDINAQITNSGTEILYARSKLVIASRVAGIQPPIDTVFIDLNDPEGFLADTRLAKQLGFKGKLVIHPNQIGVVNEVFMPTKQEVEEAGKILNAYERKRVEGFGAFQLEGKMIDLPVVEKAKRLMESYTMFSQSKSDRE</sequence>
<dbReference type="PANTHER" id="PTHR32308">
    <property type="entry name" value="LYASE BETA SUBUNIT, PUTATIVE (AFU_ORTHOLOGUE AFUA_4G13030)-RELATED"/>
    <property type="match status" value="1"/>
</dbReference>
<gene>
    <name evidence="5" type="ORF">O9H85_28740</name>
</gene>
<keyword evidence="5" id="KW-0456">Lyase</keyword>
<proteinExistence type="predicted"/>
<evidence type="ECO:0000313" key="6">
    <source>
        <dbReference type="Proteomes" id="UP001527882"/>
    </source>
</evidence>
<feature type="domain" description="HpcH/HpaI aldolase/citrate lyase" evidence="4">
    <location>
        <begin position="5"/>
        <end position="221"/>
    </location>
</feature>
<reference evidence="5 6" key="1">
    <citation type="submission" date="2022-12" db="EMBL/GenBank/DDBJ databases">
        <title>Draft genome sequence of Paenibacillus sp. dW9.</title>
        <authorList>
            <person name="Choi E.-W."/>
            <person name="Kim D.-U."/>
        </authorList>
    </citation>
    <scope>NUCLEOTIDE SEQUENCE [LARGE SCALE GENOMIC DNA]</scope>
    <source>
        <strain evidence="6">dW9</strain>
    </source>
</reference>
<evidence type="ECO:0000256" key="1">
    <source>
        <dbReference type="ARBA" id="ARBA00001946"/>
    </source>
</evidence>
<accession>A0ABT4QHG0</accession>
<dbReference type="InterPro" id="IPR011206">
    <property type="entry name" value="Citrate_lyase_beta/mcl1/mcl2"/>
</dbReference>
<evidence type="ECO:0000313" key="5">
    <source>
        <dbReference type="EMBL" id="MCZ8516308.1"/>
    </source>
</evidence>
<evidence type="ECO:0000256" key="3">
    <source>
        <dbReference type="ARBA" id="ARBA00022842"/>
    </source>
</evidence>
<dbReference type="PIRSF" id="PIRSF015582">
    <property type="entry name" value="Cit_lyase_B"/>
    <property type="match status" value="1"/>
</dbReference>
<dbReference type="SUPFAM" id="SSF51621">
    <property type="entry name" value="Phosphoenolpyruvate/pyruvate domain"/>
    <property type="match status" value="1"/>
</dbReference>
<keyword evidence="2" id="KW-0479">Metal-binding</keyword>
<protein>
    <submittedName>
        <fullName evidence="5">CoA ester lyase</fullName>
    </submittedName>
</protein>
<comment type="cofactor">
    <cofactor evidence="1">
        <name>Mg(2+)</name>
        <dbReference type="ChEBI" id="CHEBI:18420"/>
    </cofactor>
</comment>
<dbReference type="RefSeq" id="WP_269884835.1">
    <property type="nucleotide sequence ID" value="NZ_JAQAGZ010000022.1"/>
</dbReference>
<evidence type="ECO:0000256" key="2">
    <source>
        <dbReference type="ARBA" id="ARBA00022723"/>
    </source>
</evidence>
<organism evidence="5 6">
    <name type="scientific">Paenibacillus gyeongsangnamensis</name>
    <dbReference type="NCBI Taxonomy" id="3388067"/>
    <lineage>
        <taxon>Bacteria</taxon>
        <taxon>Bacillati</taxon>
        <taxon>Bacillota</taxon>
        <taxon>Bacilli</taxon>
        <taxon>Bacillales</taxon>
        <taxon>Paenibacillaceae</taxon>
        <taxon>Paenibacillus</taxon>
    </lineage>
</organism>
<dbReference type="InterPro" id="IPR005000">
    <property type="entry name" value="Aldolase/citrate-lyase_domain"/>
</dbReference>
<dbReference type="Pfam" id="PF03328">
    <property type="entry name" value="HpcH_HpaI"/>
    <property type="match status" value="1"/>
</dbReference>
<dbReference type="InterPro" id="IPR040442">
    <property type="entry name" value="Pyrv_kinase-like_dom_sf"/>
</dbReference>